<proteinExistence type="predicted"/>
<evidence type="ECO:0000313" key="1">
    <source>
        <dbReference type="EMBL" id="MDB7934032.1"/>
    </source>
</evidence>
<dbReference type="Proteomes" id="UP001211173">
    <property type="component" value="Unassembled WGS sequence"/>
</dbReference>
<gene>
    <name evidence="1" type="ORF">PNE06_13200</name>
</gene>
<dbReference type="AlphaFoldDB" id="A0AAW6CK62"/>
<dbReference type="RefSeq" id="WP_195308497.1">
    <property type="nucleotide sequence ID" value="NZ_JADMSX010000022.1"/>
</dbReference>
<organism evidence="1 2">
    <name type="scientific">Flavonifractor plautii</name>
    <name type="common">Fusobacterium plautii</name>
    <dbReference type="NCBI Taxonomy" id="292800"/>
    <lineage>
        <taxon>Bacteria</taxon>
        <taxon>Bacillati</taxon>
        <taxon>Bacillota</taxon>
        <taxon>Clostridia</taxon>
        <taxon>Eubacteriales</taxon>
        <taxon>Oscillospiraceae</taxon>
        <taxon>Flavonifractor</taxon>
    </lineage>
</organism>
<dbReference type="SUPFAM" id="SSF109604">
    <property type="entry name" value="HD-domain/PDEase-like"/>
    <property type="match status" value="1"/>
</dbReference>
<comment type="caution">
    <text evidence="1">The sequence shown here is derived from an EMBL/GenBank/DDBJ whole genome shotgun (WGS) entry which is preliminary data.</text>
</comment>
<evidence type="ECO:0000313" key="2">
    <source>
        <dbReference type="Proteomes" id="UP001211173"/>
    </source>
</evidence>
<protein>
    <recommendedName>
        <fullName evidence="3">HD domain-containing protein</fullName>
    </recommendedName>
</protein>
<accession>A0AAW6CK62</accession>
<dbReference type="EMBL" id="JAQLWV010000019">
    <property type="protein sequence ID" value="MDB7934032.1"/>
    <property type="molecule type" value="Genomic_DNA"/>
</dbReference>
<reference evidence="1" key="1">
    <citation type="submission" date="2023-01" db="EMBL/GenBank/DDBJ databases">
        <title>Human gut microbiome strain richness.</title>
        <authorList>
            <person name="Chen-Liaw A."/>
        </authorList>
    </citation>
    <scope>NUCLEOTIDE SEQUENCE</scope>
    <source>
        <strain evidence="1">1001287st1_F4_1001285I_161205</strain>
    </source>
</reference>
<dbReference type="Gene3D" id="1.10.3210.10">
    <property type="entry name" value="Hypothetical protein af1432"/>
    <property type="match status" value="1"/>
</dbReference>
<name>A0AAW6CK62_FLAPL</name>
<evidence type="ECO:0008006" key="3">
    <source>
        <dbReference type="Google" id="ProtNLM"/>
    </source>
</evidence>
<sequence>MNDEIKFASDHSDVESRVFAFRSCMEPALHLFPESIVERLKGGGFFTAPASTKYHGAYEGGLFEHSLNVTISLVELTKRNGLLWGRPESPYIIGMFHDICKQDQYRHPVDATFYGGSAPIPLVDESKWEYDPDAVLKGHGEKSVMLLSQHLSLTMEEILCIRYHMGAFVDQKEWNDYTRAVHMCPNILWTHTANMIAAHILEIDK</sequence>